<comment type="similarity">
    <text evidence="1">Belongs to the membrane fusion protein (MFP) (TC 8.A.1) family.</text>
</comment>
<dbReference type="GO" id="GO:0015679">
    <property type="term" value="P:plasma membrane copper ion transport"/>
    <property type="evidence" value="ECO:0007669"/>
    <property type="project" value="TreeGrafter"/>
</dbReference>
<evidence type="ECO:0000256" key="1">
    <source>
        <dbReference type="ARBA" id="ARBA00009477"/>
    </source>
</evidence>
<evidence type="ECO:0000313" key="4">
    <source>
        <dbReference type="EMBL" id="MBO0939944.1"/>
    </source>
</evidence>
<accession>A0A939GM83</accession>
<gene>
    <name evidence="4" type="ORF">J2I47_25585</name>
</gene>
<dbReference type="PANTHER" id="PTHR30097">
    <property type="entry name" value="CATION EFFLUX SYSTEM PROTEIN CUSB"/>
    <property type="match status" value="1"/>
</dbReference>
<dbReference type="GO" id="GO:0016020">
    <property type="term" value="C:membrane"/>
    <property type="evidence" value="ECO:0007669"/>
    <property type="project" value="InterPro"/>
</dbReference>
<comment type="caution">
    <text evidence="4">The sequence shown here is derived from an EMBL/GenBank/DDBJ whole genome shotgun (WGS) entry which is preliminary data.</text>
</comment>
<dbReference type="Gene3D" id="1.10.287.470">
    <property type="entry name" value="Helix hairpin bin"/>
    <property type="match status" value="1"/>
</dbReference>
<dbReference type="AlphaFoldDB" id="A0A939GM83"/>
<dbReference type="EMBL" id="JAFMYV010000019">
    <property type="protein sequence ID" value="MBO0939944.1"/>
    <property type="molecule type" value="Genomic_DNA"/>
</dbReference>
<keyword evidence="5" id="KW-1185">Reference proteome</keyword>
<dbReference type="InterPro" id="IPR051909">
    <property type="entry name" value="MFP_Cation_Efflux"/>
</dbReference>
<evidence type="ECO:0000256" key="2">
    <source>
        <dbReference type="ARBA" id="ARBA00022448"/>
    </source>
</evidence>
<dbReference type="Gene3D" id="2.40.30.170">
    <property type="match status" value="1"/>
</dbReference>
<reference evidence="4" key="1">
    <citation type="submission" date="2021-03" db="EMBL/GenBank/DDBJ databases">
        <title>Fibrella sp. HMF5335 genome sequencing and assembly.</title>
        <authorList>
            <person name="Kang H."/>
            <person name="Kim H."/>
            <person name="Bae S."/>
            <person name="Joh K."/>
        </authorList>
    </citation>
    <scope>NUCLEOTIDE SEQUENCE</scope>
    <source>
        <strain evidence="4">HMF5335</strain>
    </source>
</reference>
<dbReference type="PANTHER" id="PTHR30097:SF4">
    <property type="entry name" value="SLR6042 PROTEIN"/>
    <property type="match status" value="1"/>
</dbReference>
<dbReference type="GO" id="GO:0022857">
    <property type="term" value="F:transmembrane transporter activity"/>
    <property type="evidence" value="ECO:0007669"/>
    <property type="project" value="InterPro"/>
</dbReference>
<sequence length="432" mass="47665">MTLFIFLPFLISLIRLQRRLADHSIHVPQPTDTQSFLQYTKAVLFVLLLTFCACSSGKKAEPSDETAAKRDSAEAKPKDGIVRVSLTQAQYNVAEIKLGQPTNRSLNTVLKANGQIDVPASNLVSVSVPFGGYIRYITLEPGQRIRKGQTLVVLENPDYIQLQQDYLDTKAKLEYADLDYARQEELSRENVSALKVFQQTRSNRQSLQAQLAADAQRLAILRINPATLSPSRLTRTVTVPAPTSGYVTNVPVNRGRYVNPSDILVEITNMDDLHVRLNIFEKDIGQIRLGQPVRFGIGNDAAPIHRGTIFLIGKSLATDRTIPVLAHPDELKPIFIPGGYISAQIDVKTQSLPTLPESAVIGFGGKSYVYVLESKDGKPTVYQFRQVEVRTGIRENGFVAVSLPAGVDPIKTPIVVNGGYSLLSKLNNNEEE</sequence>
<evidence type="ECO:0000259" key="3">
    <source>
        <dbReference type="Pfam" id="PF25919"/>
    </source>
</evidence>
<dbReference type="Gene3D" id="2.40.420.20">
    <property type="match status" value="1"/>
</dbReference>
<dbReference type="SUPFAM" id="SSF111369">
    <property type="entry name" value="HlyD-like secretion proteins"/>
    <property type="match status" value="1"/>
</dbReference>
<dbReference type="Pfam" id="PF25919">
    <property type="entry name" value="BSH_CusB"/>
    <property type="match status" value="1"/>
</dbReference>
<dbReference type="Gene3D" id="2.40.50.100">
    <property type="match status" value="1"/>
</dbReference>
<dbReference type="Proteomes" id="UP000664034">
    <property type="component" value="Unassembled WGS sequence"/>
</dbReference>
<proteinExistence type="inferred from homology"/>
<feature type="domain" description="CusB-like barrel-sandwich hybrid" evidence="3">
    <location>
        <begin position="126"/>
        <end position="267"/>
    </location>
</feature>
<dbReference type="InterPro" id="IPR006143">
    <property type="entry name" value="RND_pump_MFP"/>
</dbReference>
<evidence type="ECO:0000313" key="5">
    <source>
        <dbReference type="Proteomes" id="UP000664034"/>
    </source>
</evidence>
<organism evidence="4 5">
    <name type="scientific">Fibrella rubiginis</name>
    <dbReference type="NCBI Taxonomy" id="2817060"/>
    <lineage>
        <taxon>Bacteria</taxon>
        <taxon>Pseudomonadati</taxon>
        <taxon>Bacteroidota</taxon>
        <taxon>Cytophagia</taxon>
        <taxon>Cytophagales</taxon>
        <taxon>Spirosomataceae</taxon>
        <taxon>Fibrella</taxon>
    </lineage>
</organism>
<keyword evidence="2" id="KW-0813">Transport</keyword>
<protein>
    <submittedName>
        <fullName evidence="4">Efflux RND transporter periplasmic adaptor subunit</fullName>
    </submittedName>
</protein>
<dbReference type="GO" id="GO:0060003">
    <property type="term" value="P:copper ion export"/>
    <property type="evidence" value="ECO:0007669"/>
    <property type="project" value="TreeGrafter"/>
</dbReference>
<dbReference type="GO" id="GO:0030313">
    <property type="term" value="C:cell envelope"/>
    <property type="evidence" value="ECO:0007669"/>
    <property type="project" value="TreeGrafter"/>
</dbReference>
<name>A0A939GM83_9BACT</name>
<dbReference type="InterPro" id="IPR058790">
    <property type="entry name" value="BSH_CusB"/>
</dbReference>
<dbReference type="NCBIfam" id="TIGR01730">
    <property type="entry name" value="RND_mfp"/>
    <property type="match status" value="1"/>
</dbReference>